<dbReference type="GO" id="GO:0015074">
    <property type="term" value="P:DNA integration"/>
    <property type="evidence" value="ECO:0007669"/>
    <property type="project" value="InterPro"/>
</dbReference>
<dbReference type="AlphaFoldDB" id="A0AAN6X8T2"/>
<protein>
    <submittedName>
        <fullName evidence="3">Uncharacterized protein</fullName>
    </submittedName>
</protein>
<dbReference type="PANTHER" id="PTHR37535:SF2">
    <property type="entry name" value="FINGER DOMAIN PROTEIN, PUTATIVE (AFU_ORTHOLOGUE AFUA_6G09300)-RELATED"/>
    <property type="match status" value="1"/>
</dbReference>
<dbReference type="GO" id="GO:0003677">
    <property type="term" value="F:DNA binding"/>
    <property type="evidence" value="ECO:0007669"/>
    <property type="project" value="InterPro"/>
</dbReference>
<comment type="caution">
    <text evidence="3">The sequence shown here is derived from an EMBL/GenBank/DDBJ whole genome shotgun (WGS) entry which is preliminary data.</text>
</comment>
<dbReference type="InterPro" id="IPR011010">
    <property type="entry name" value="DNA_brk_join_enz"/>
</dbReference>
<evidence type="ECO:0000256" key="1">
    <source>
        <dbReference type="ARBA" id="ARBA00023172"/>
    </source>
</evidence>
<keyword evidence="2" id="KW-0472">Membrane</keyword>
<dbReference type="InterPro" id="IPR021842">
    <property type="entry name" value="DUF3435"/>
</dbReference>
<evidence type="ECO:0000256" key="2">
    <source>
        <dbReference type="SAM" id="Phobius"/>
    </source>
</evidence>
<keyword evidence="2" id="KW-0812">Transmembrane</keyword>
<feature type="transmembrane region" description="Helical" evidence="2">
    <location>
        <begin position="51"/>
        <end position="73"/>
    </location>
</feature>
<keyword evidence="4" id="KW-1185">Reference proteome</keyword>
<proteinExistence type="predicted"/>
<dbReference type="InterPro" id="IPR013762">
    <property type="entry name" value="Integrase-like_cat_sf"/>
</dbReference>
<keyword evidence="2" id="KW-1133">Transmembrane helix</keyword>
<accession>A0AAN6X8T2</accession>
<organism evidence="3 4">
    <name type="scientific">Triangularia verruculosa</name>
    <dbReference type="NCBI Taxonomy" id="2587418"/>
    <lineage>
        <taxon>Eukaryota</taxon>
        <taxon>Fungi</taxon>
        <taxon>Dikarya</taxon>
        <taxon>Ascomycota</taxon>
        <taxon>Pezizomycotina</taxon>
        <taxon>Sordariomycetes</taxon>
        <taxon>Sordariomycetidae</taxon>
        <taxon>Sordariales</taxon>
        <taxon>Podosporaceae</taxon>
        <taxon>Triangularia</taxon>
    </lineage>
</organism>
<dbReference type="Gene3D" id="1.10.443.10">
    <property type="entry name" value="Intergrase catalytic core"/>
    <property type="match status" value="1"/>
</dbReference>
<dbReference type="GO" id="GO:0006310">
    <property type="term" value="P:DNA recombination"/>
    <property type="evidence" value="ECO:0007669"/>
    <property type="project" value="UniProtKB-KW"/>
</dbReference>
<dbReference type="EMBL" id="MU863993">
    <property type="protein sequence ID" value="KAK4196095.1"/>
    <property type="molecule type" value="Genomic_DNA"/>
</dbReference>
<dbReference type="SUPFAM" id="SSF56349">
    <property type="entry name" value="DNA breaking-rejoining enzymes"/>
    <property type="match status" value="1"/>
</dbReference>
<name>A0AAN6X8T2_9PEZI</name>
<reference evidence="3" key="2">
    <citation type="submission" date="2023-05" db="EMBL/GenBank/DDBJ databases">
        <authorList>
            <consortium name="Lawrence Berkeley National Laboratory"/>
            <person name="Steindorff A."/>
            <person name="Hensen N."/>
            <person name="Bonometti L."/>
            <person name="Westerberg I."/>
            <person name="Brannstrom I.O."/>
            <person name="Guillou S."/>
            <person name="Cros-Aarteil S."/>
            <person name="Calhoun S."/>
            <person name="Haridas S."/>
            <person name="Kuo A."/>
            <person name="Mondo S."/>
            <person name="Pangilinan J."/>
            <person name="Riley R."/>
            <person name="Labutti K."/>
            <person name="Andreopoulos B."/>
            <person name="Lipzen A."/>
            <person name="Chen C."/>
            <person name="Yanf M."/>
            <person name="Daum C."/>
            <person name="Ng V."/>
            <person name="Clum A."/>
            <person name="Ohm R."/>
            <person name="Martin F."/>
            <person name="Silar P."/>
            <person name="Natvig D."/>
            <person name="Lalanne C."/>
            <person name="Gautier V."/>
            <person name="Ament-Velasquez S.L."/>
            <person name="Kruys A."/>
            <person name="Hutchinson M.I."/>
            <person name="Powell A.J."/>
            <person name="Barry K."/>
            <person name="Miller A.N."/>
            <person name="Grigoriev I.V."/>
            <person name="Debuchy R."/>
            <person name="Gladieux P."/>
            <person name="Thoren M.H."/>
            <person name="Johannesson H."/>
        </authorList>
    </citation>
    <scope>NUCLEOTIDE SEQUENCE</scope>
    <source>
        <strain evidence="3">CBS 315.58</strain>
    </source>
</reference>
<dbReference type="Pfam" id="PF11917">
    <property type="entry name" value="DUF3435"/>
    <property type="match status" value="1"/>
</dbReference>
<keyword evidence="1" id="KW-0233">DNA recombination</keyword>
<gene>
    <name evidence="3" type="ORF">QBC40DRAFT_268722</name>
</gene>
<evidence type="ECO:0000313" key="4">
    <source>
        <dbReference type="Proteomes" id="UP001303160"/>
    </source>
</evidence>
<reference evidence="3" key="1">
    <citation type="journal article" date="2023" name="Mol. Phylogenet. Evol.">
        <title>Genome-scale phylogeny and comparative genomics of the fungal order Sordariales.</title>
        <authorList>
            <person name="Hensen N."/>
            <person name="Bonometti L."/>
            <person name="Westerberg I."/>
            <person name="Brannstrom I.O."/>
            <person name="Guillou S."/>
            <person name="Cros-Aarteil S."/>
            <person name="Calhoun S."/>
            <person name="Haridas S."/>
            <person name="Kuo A."/>
            <person name="Mondo S."/>
            <person name="Pangilinan J."/>
            <person name="Riley R."/>
            <person name="LaButti K."/>
            <person name="Andreopoulos B."/>
            <person name="Lipzen A."/>
            <person name="Chen C."/>
            <person name="Yan M."/>
            <person name="Daum C."/>
            <person name="Ng V."/>
            <person name="Clum A."/>
            <person name="Steindorff A."/>
            <person name="Ohm R.A."/>
            <person name="Martin F."/>
            <person name="Silar P."/>
            <person name="Natvig D.O."/>
            <person name="Lalanne C."/>
            <person name="Gautier V."/>
            <person name="Ament-Velasquez S.L."/>
            <person name="Kruys A."/>
            <person name="Hutchinson M.I."/>
            <person name="Powell A.J."/>
            <person name="Barry K."/>
            <person name="Miller A.N."/>
            <person name="Grigoriev I.V."/>
            <person name="Debuchy R."/>
            <person name="Gladieux P."/>
            <person name="Hiltunen Thoren M."/>
            <person name="Johannesson H."/>
        </authorList>
    </citation>
    <scope>NUCLEOTIDE SEQUENCE</scope>
    <source>
        <strain evidence="3">CBS 315.58</strain>
    </source>
</reference>
<evidence type="ECO:0000313" key="3">
    <source>
        <dbReference type="EMBL" id="KAK4196095.1"/>
    </source>
</evidence>
<dbReference type="Proteomes" id="UP001303160">
    <property type="component" value="Unassembled WGS sequence"/>
</dbReference>
<dbReference type="PANTHER" id="PTHR37535">
    <property type="entry name" value="FLUG DOMAIN PROTEIN"/>
    <property type="match status" value="1"/>
</dbReference>
<sequence>MHRVLKLLTKKHRLSDQKRENRYITIDNLKEQVDTTLRTTKKSFGLRELRILYVLFLLLLAPTGARPTSVLLLRFRDIRIVLARDPNSGPHKILIKFTLEFTKTYLSSKDAKTITIPEVLFDPSLTLSIQTFLLGILFRHRAFKAPSLTYSERLTQLDIYPGEQELPIPLKASIKDVYIFRRAIKTLVGYEISSNELISYGMIAGWIKRYSEIAGMEVPTIPYNLRYNAGNVFDRSNEVSDATRNLMLDHANSTPFQRHYLGRQIVGDPYAIIRGLKPQDTLVQASCSIGHSISKRRPVDLTAD</sequence>